<comment type="pathway">
    <text evidence="8">Membrane lipid metabolism; glycerophospholipid metabolism.</text>
</comment>
<dbReference type="SUPFAM" id="SSF51735">
    <property type="entry name" value="NAD(P)-binding Rossmann-fold domains"/>
    <property type="match status" value="1"/>
</dbReference>
<dbReference type="Pfam" id="PF01210">
    <property type="entry name" value="NAD_Gly3P_dh_N"/>
    <property type="match status" value="1"/>
</dbReference>
<comment type="function">
    <text evidence="8">Catalyzes the reduction of the glycolytic intermediate dihydroxyacetone phosphate (DHAP) to sn-glycerol 3-phosphate (G3P), the key precursor for phospholipid synthesis.</text>
</comment>
<dbReference type="PANTHER" id="PTHR11728">
    <property type="entry name" value="GLYCEROL-3-PHOSPHATE DEHYDROGENASE"/>
    <property type="match status" value="1"/>
</dbReference>
<dbReference type="InterPro" id="IPR008927">
    <property type="entry name" value="6-PGluconate_DH-like_C_sf"/>
</dbReference>
<dbReference type="InterPro" id="IPR006109">
    <property type="entry name" value="G3P_DH_NAD-dep_C"/>
</dbReference>
<name>A0ABT1WKG6_9BURK</name>
<evidence type="ECO:0000259" key="11">
    <source>
        <dbReference type="Pfam" id="PF01210"/>
    </source>
</evidence>
<keyword evidence="3 8" id="KW-0521">NADP</keyword>
<protein>
    <recommendedName>
        <fullName evidence="8">Glycerol-3-phosphate dehydrogenase [NAD(P)+]</fullName>
        <ecNumber evidence="8">1.1.1.94</ecNumber>
    </recommendedName>
    <alternativeName>
        <fullName evidence="8">NAD(P)(+)-dependent glycerol-3-phosphate dehydrogenase</fullName>
    </alternativeName>
    <alternativeName>
        <fullName evidence="8">NAD(P)H-dependent dihydroxyacetone-phosphate reductase</fullName>
    </alternativeName>
</protein>
<dbReference type="EMBL" id="JANIGO010000006">
    <property type="protein sequence ID" value="MCQ8897651.1"/>
    <property type="molecule type" value="Genomic_DNA"/>
</dbReference>
<comment type="catalytic activity">
    <reaction evidence="8 10">
        <text>sn-glycerol 3-phosphate + NADP(+) = dihydroxyacetone phosphate + NADPH + H(+)</text>
        <dbReference type="Rhea" id="RHEA:11096"/>
        <dbReference type="ChEBI" id="CHEBI:15378"/>
        <dbReference type="ChEBI" id="CHEBI:57597"/>
        <dbReference type="ChEBI" id="CHEBI:57642"/>
        <dbReference type="ChEBI" id="CHEBI:57783"/>
        <dbReference type="ChEBI" id="CHEBI:58349"/>
        <dbReference type="EC" id="1.1.1.94"/>
    </reaction>
</comment>
<comment type="caution">
    <text evidence="13">The sequence shown here is derived from an EMBL/GenBank/DDBJ whole genome shotgun (WGS) entry which is preliminary data.</text>
</comment>
<dbReference type="InterPro" id="IPR011128">
    <property type="entry name" value="G3P_DH_NAD-dep_N"/>
</dbReference>
<keyword evidence="8" id="KW-0963">Cytoplasm</keyword>
<dbReference type="SUPFAM" id="SSF48179">
    <property type="entry name" value="6-phosphogluconate dehydrogenase C-terminal domain-like"/>
    <property type="match status" value="1"/>
</dbReference>
<keyword evidence="6 8" id="KW-0594">Phospholipid biosynthesis</keyword>
<feature type="binding site" evidence="8">
    <location>
        <position position="30"/>
    </location>
    <ligand>
        <name>NADPH</name>
        <dbReference type="ChEBI" id="CHEBI:57783"/>
    </ligand>
</feature>
<dbReference type="Gene3D" id="3.40.50.720">
    <property type="entry name" value="NAD(P)-binding Rossmann-like Domain"/>
    <property type="match status" value="1"/>
</dbReference>
<dbReference type="NCBIfam" id="NF000942">
    <property type="entry name" value="PRK00094.1-4"/>
    <property type="match status" value="1"/>
</dbReference>
<keyword evidence="8" id="KW-0547">Nucleotide-binding</keyword>
<feature type="binding site" evidence="8">
    <location>
        <position position="260"/>
    </location>
    <ligand>
        <name>sn-glycerol 3-phosphate</name>
        <dbReference type="ChEBI" id="CHEBI:57597"/>
    </ligand>
</feature>
<feature type="active site" description="Proton acceptor" evidence="8">
    <location>
        <position position="196"/>
    </location>
</feature>
<feature type="binding site" evidence="8">
    <location>
        <position position="260"/>
    </location>
    <ligand>
        <name>NADPH</name>
        <dbReference type="ChEBI" id="CHEBI:57783"/>
    </ligand>
</feature>
<dbReference type="EC" id="1.1.1.94" evidence="8"/>
<comment type="catalytic activity">
    <reaction evidence="8">
        <text>sn-glycerol 3-phosphate + NAD(+) = dihydroxyacetone phosphate + NADH + H(+)</text>
        <dbReference type="Rhea" id="RHEA:11092"/>
        <dbReference type="ChEBI" id="CHEBI:15378"/>
        <dbReference type="ChEBI" id="CHEBI:57540"/>
        <dbReference type="ChEBI" id="CHEBI:57597"/>
        <dbReference type="ChEBI" id="CHEBI:57642"/>
        <dbReference type="ChEBI" id="CHEBI:57945"/>
        <dbReference type="EC" id="1.1.1.94"/>
    </reaction>
</comment>
<evidence type="ECO:0000313" key="13">
    <source>
        <dbReference type="EMBL" id="MCQ8897651.1"/>
    </source>
</evidence>
<keyword evidence="5 8" id="KW-0443">Lipid metabolism</keyword>
<comment type="subcellular location">
    <subcellularLocation>
        <location evidence="8">Cytoplasm</location>
    </subcellularLocation>
</comment>
<feature type="binding site" evidence="8">
    <location>
        <position position="141"/>
    </location>
    <ligand>
        <name>sn-glycerol 3-phosphate</name>
        <dbReference type="ChEBI" id="CHEBI:57597"/>
    </ligand>
</feature>
<feature type="binding site" evidence="8">
    <location>
        <position position="145"/>
    </location>
    <ligand>
        <name>NADPH</name>
        <dbReference type="ChEBI" id="CHEBI:57783"/>
    </ligand>
</feature>
<feature type="binding site" evidence="8">
    <location>
        <position position="47"/>
    </location>
    <ligand>
        <name>NADPH</name>
        <dbReference type="ChEBI" id="CHEBI:57783"/>
    </ligand>
</feature>
<dbReference type="InterPro" id="IPR013328">
    <property type="entry name" value="6PGD_dom2"/>
</dbReference>
<dbReference type="PROSITE" id="PS00957">
    <property type="entry name" value="NAD_G3PDH"/>
    <property type="match status" value="1"/>
</dbReference>
<gene>
    <name evidence="8" type="primary">gpsA</name>
    <name evidence="13" type="ORF">NQT62_14515</name>
</gene>
<dbReference type="NCBIfam" id="NF000940">
    <property type="entry name" value="PRK00094.1-2"/>
    <property type="match status" value="1"/>
</dbReference>
<dbReference type="HAMAP" id="MF_00394">
    <property type="entry name" value="NAD_Glyc3P_dehydrog"/>
    <property type="match status" value="1"/>
</dbReference>
<feature type="domain" description="Glycerol-3-phosphate dehydrogenase NAD-dependent N-terminal" evidence="11">
    <location>
        <begin position="3"/>
        <end position="162"/>
    </location>
</feature>
<comment type="caution">
    <text evidence="8">Lacks conserved residue(s) required for the propagation of feature annotation.</text>
</comment>
<feature type="binding site" evidence="8">
    <location>
        <position position="113"/>
    </location>
    <ligand>
        <name>NADPH</name>
        <dbReference type="ChEBI" id="CHEBI:57783"/>
    </ligand>
</feature>
<feature type="domain" description="Glycerol-3-phosphate dehydrogenase NAD-dependent C-terminal" evidence="12">
    <location>
        <begin position="185"/>
        <end position="323"/>
    </location>
</feature>
<dbReference type="Pfam" id="PF07479">
    <property type="entry name" value="NAD_Gly3P_dh_C"/>
    <property type="match status" value="1"/>
</dbReference>
<feature type="binding site" evidence="8">
    <location>
        <position position="113"/>
    </location>
    <ligand>
        <name>sn-glycerol 3-phosphate</name>
        <dbReference type="ChEBI" id="CHEBI:57597"/>
    </ligand>
</feature>
<evidence type="ECO:0000256" key="5">
    <source>
        <dbReference type="ARBA" id="ARBA00023098"/>
    </source>
</evidence>
<dbReference type="InterPro" id="IPR036291">
    <property type="entry name" value="NAD(P)-bd_dom_sf"/>
</dbReference>
<feature type="binding site" evidence="8">
    <location>
        <position position="284"/>
    </location>
    <ligand>
        <name>NADPH</name>
        <dbReference type="ChEBI" id="CHEBI:57783"/>
    </ligand>
</feature>
<evidence type="ECO:0000256" key="2">
    <source>
        <dbReference type="ARBA" id="ARBA00022516"/>
    </source>
</evidence>
<keyword evidence="14" id="KW-1185">Reference proteome</keyword>
<proteinExistence type="inferred from homology"/>
<evidence type="ECO:0000256" key="9">
    <source>
        <dbReference type="RuleBase" id="RU000437"/>
    </source>
</evidence>
<accession>A0ABT1WKG6</accession>
<feature type="binding site" evidence="8">
    <location>
        <position position="261"/>
    </location>
    <ligand>
        <name>sn-glycerol 3-phosphate</name>
        <dbReference type="ChEBI" id="CHEBI:57597"/>
    </ligand>
</feature>
<feature type="binding site" evidence="8">
    <location>
        <position position="249"/>
    </location>
    <ligand>
        <name>sn-glycerol 3-phosphate</name>
        <dbReference type="ChEBI" id="CHEBI:57597"/>
    </ligand>
</feature>
<evidence type="ECO:0000256" key="8">
    <source>
        <dbReference type="HAMAP-Rule" id="MF_00394"/>
    </source>
</evidence>
<keyword evidence="2 8" id="KW-0444">Lipid biosynthesis</keyword>
<dbReference type="Gene3D" id="1.10.1040.10">
    <property type="entry name" value="N-(1-d-carboxylethyl)-l-norvaline Dehydrogenase, domain 2"/>
    <property type="match status" value="1"/>
</dbReference>
<dbReference type="PRINTS" id="PR00077">
    <property type="entry name" value="GPDHDRGNASE"/>
</dbReference>
<dbReference type="RefSeq" id="WP_256765457.1">
    <property type="nucleotide sequence ID" value="NZ_JANIGO010000006.1"/>
</dbReference>
<dbReference type="Proteomes" id="UP001204142">
    <property type="component" value="Unassembled WGS sequence"/>
</dbReference>
<reference evidence="13 14" key="1">
    <citation type="submission" date="2022-07" db="EMBL/GenBank/DDBJ databases">
        <authorList>
            <person name="Xamxidin M."/>
            <person name="Wu M."/>
        </authorList>
    </citation>
    <scope>NUCLEOTIDE SEQUENCE [LARGE SCALE GENOMIC DNA]</scope>
    <source>
        <strain evidence="13 14">NBRC 111650</strain>
    </source>
</reference>
<keyword evidence="4 8" id="KW-0560">Oxidoreductase</keyword>
<organism evidence="13 14">
    <name type="scientific">Limnobacter humi</name>
    <dbReference type="NCBI Taxonomy" id="1778671"/>
    <lineage>
        <taxon>Bacteria</taxon>
        <taxon>Pseudomonadati</taxon>
        <taxon>Pseudomonadota</taxon>
        <taxon>Betaproteobacteria</taxon>
        <taxon>Burkholderiales</taxon>
        <taxon>Burkholderiaceae</taxon>
        <taxon>Limnobacter</taxon>
    </lineage>
</organism>
<feature type="binding site" evidence="8">
    <location>
        <position position="143"/>
    </location>
    <ligand>
        <name>sn-glycerol 3-phosphate</name>
        <dbReference type="ChEBI" id="CHEBI:57597"/>
    </ligand>
</feature>
<evidence type="ECO:0000256" key="1">
    <source>
        <dbReference type="ARBA" id="ARBA00011009"/>
    </source>
</evidence>
<dbReference type="InterPro" id="IPR006168">
    <property type="entry name" value="G3P_DH_NAD-dep"/>
</dbReference>
<comment type="similarity">
    <text evidence="1 8 9">Belongs to the NAD-dependent glycerol-3-phosphate dehydrogenase family.</text>
</comment>
<dbReference type="PANTHER" id="PTHR11728:SF1">
    <property type="entry name" value="GLYCEROL-3-PHOSPHATE DEHYDROGENASE [NAD(+)] 2, CHLOROPLASTIC"/>
    <property type="match status" value="1"/>
</dbReference>
<keyword evidence="7 8" id="KW-1208">Phospholipid metabolism</keyword>
<evidence type="ECO:0000256" key="10">
    <source>
        <dbReference type="RuleBase" id="RU000439"/>
    </source>
</evidence>
<evidence type="ECO:0000256" key="7">
    <source>
        <dbReference type="ARBA" id="ARBA00023264"/>
    </source>
</evidence>
<sequence>MHITVFGSGAWGTAVATHMAFAHHVVLWGRDVQVVESINHVNENPRYLAGIKLNLHLKAEADFAEAARHALQGPADERLWVLGTPMGALRATLQALLNIVPFEKWPPIVWLCKGFEVGTGLMPHQVVEAVLGKPHGGALTGPSFAAEVAKGLPCALTAASACPAHRAAMVAAAHHAAMRVYELDDIVGAEVGGAVKNIMAVATGMCDGMQLGLNARAALITRGMAEIKRLAAALGAQPETLNGLSGFGDLILTCTGDLSRNRRVGLMLAQGKSLEQILQELGQVAEGVKCAPVVHELAARLGVDMPITAAVNATLFEGISPGEGVMRLLSRGAKSEQVPG</sequence>
<evidence type="ECO:0000256" key="4">
    <source>
        <dbReference type="ARBA" id="ARBA00023002"/>
    </source>
</evidence>
<evidence type="ECO:0000256" key="3">
    <source>
        <dbReference type="ARBA" id="ARBA00022857"/>
    </source>
</evidence>
<evidence type="ECO:0000256" key="6">
    <source>
        <dbReference type="ARBA" id="ARBA00023209"/>
    </source>
</evidence>
<feature type="binding site" evidence="8">
    <location>
        <position position="286"/>
    </location>
    <ligand>
        <name>NADPH</name>
        <dbReference type="ChEBI" id="CHEBI:57783"/>
    </ligand>
</feature>
<keyword evidence="8 9" id="KW-0520">NAD</keyword>
<feature type="binding site" evidence="8">
    <location>
        <position position="11"/>
    </location>
    <ligand>
        <name>NADPH</name>
        <dbReference type="ChEBI" id="CHEBI:57783"/>
    </ligand>
</feature>
<feature type="binding site" evidence="8">
    <location>
        <position position="259"/>
    </location>
    <ligand>
        <name>sn-glycerol 3-phosphate</name>
        <dbReference type="ChEBI" id="CHEBI:57597"/>
    </ligand>
</feature>
<feature type="binding site" evidence="8">
    <location>
        <position position="196"/>
    </location>
    <ligand>
        <name>sn-glycerol 3-phosphate</name>
        <dbReference type="ChEBI" id="CHEBI:57597"/>
    </ligand>
</feature>
<dbReference type="PIRSF" id="PIRSF000114">
    <property type="entry name" value="Glycerol-3-P_dh"/>
    <property type="match status" value="1"/>
</dbReference>
<evidence type="ECO:0000313" key="14">
    <source>
        <dbReference type="Proteomes" id="UP001204142"/>
    </source>
</evidence>
<evidence type="ECO:0000259" key="12">
    <source>
        <dbReference type="Pfam" id="PF07479"/>
    </source>
</evidence>